<keyword evidence="5" id="KW-0012">Acyltransferase</keyword>
<dbReference type="SUPFAM" id="SSF55729">
    <property type="entry name" value="Acyl-CoA N-acyltransferases (Nat)"/>
    <property type="match status" value="2"/>
</dbReference>
<dbReference type="InterPro" id="IPR050644">
    <property type="entry name" value="PG_Glycine_Bridge_Synth"/>
</dbReference>
<sequence length="373" mass="43526">MSSDSKIYSKLLEESDKQIWNDFVNESPWSTILQFWQWGDTKETEGWTPYRIAVFNDQKIIVGAQILVKPAPVLGNYLYVPHGPVFQTIEDFSRGWDKLHFHLLNFAKAHNCFVIELEPMLGVHADENELSAGLVHYTNTDILDHILNKGYMKTSRNMQPKYKLLYDLTKSEDELLGLMKKNTRYNVKYAMKKGVQIEECSPKDKNIQAKLRRFYDLVLDMQKRSNGYPVRPFKTFTRLFEAFADTDNIALFEAKYEDDLITTNISERTKTWSSSFYAGSNRLHSNVKAPYLLRWESIRSAKKYGSKVYDFWGFIPESDQHKGYSDTKLSFGGVRIDTYGLLSLPIDSNKFFIWDKIIPLRGKIIELLRKVKR</sequence>
<dbReference type="GO" id="GO:0008360">
    <property type="term" value="P:regulation of cell shape"/>
    <property type="evidence" value="ECO:0007669"/>
    <property type="project" value="UniProtKB-KW"/>
</dbReference>
<evidence type="ECO:0000256" key="3">
    <source>
        <dbReference type="ARBA" id="ARBA00022960"/>
    </source>
</evidence>
<keyword evidence="6" id="KW-0961">Cell wall biogenesis/degradation</keyword>
<reference evidence="7" key="1">
    <citation type="submission" date="2020-04" db="EMBL/GenBank/DDBJ databases">
        <authorList>
            <person name="Zhang T."/>
        </authorList>
    </citation>
    <scope>NUCLEOTIDE SEQUENCE</scope>
    <source>
        <strain evidence="7">HKST-UBA14</strain>
    </source>
</reference>
<dbReference type="PROSITE" id="PS51191">
    <property type="entry name" value="FEMABX"/>
    <property type="match status" value="1"/>
</dbReference>
<proteinExistence type="inferred from homology"/>
<keyword evidence="4" id="KW-0573">Peptidoglycan synthesis</keyword>
<reference evidence="7" key="2">
    <citation type="journal article" date="2021" name="Microbiome">
        <title>Successional dynamics and alternative stable states in a saline activated sludge microbial community over 9 years.</title>
        <authorList>
            <person name="Wang Y."/>
            <person name="Ye J."/>
            <person name="Ju F."/>
            <person name="Liu L."/>
            <person name="Boyd J.A."/>
            <person name="Deng Y."/>
            <person name="Parks D.H."/>
            <person name="Jiang X."/>
            <person name="Yin X."/>
            <person name="Woodcroft B.J."/>
            <person name="Tyson G.W."/>
            <person name="Hugenholtz P."/>
            <person name="Polz M.F."/>
            <person name="Zhang T."/>
        </authorList>
    </citation>
    <scope>NUCLEOTIDE SEQUENCE</scope>
    <source>
        <strain evidence="7">HKST-UBA14</strain>
    </source>
</reference>
<evidence type="ECO:0000256" key="4">
    <source>
        <dbReference type="ARBA" id="ARBA00022984"/>
    </source>
</evidence>
<dbReference type="GO" id="GO:0009252">
    <property type="term" value="P:peptidoglycan biosynthetic process"/>
    <property type="evidence" value="ECO:0007669"/>
    <property type="project" value="UniProtKB-KW"/>
</dbReference>
<comment type="similarity">
    <text evidence="1">Belongs to the FemABX family.</text>
</comment>
<dbReference type="AlphaFoldDB" id="A0A955L574"/>
<evidence type="ECO:0000313" key="7">
    <source>
        <dbReference type="EMBL" id="MCA9382863.1"/>
    </source>
</evidence>
<organism evidence="7 8">
    <name type="scientific">Candidatus Dojkabacteria bacterium</name>
    <dbReference type="NCBI Taxonomy" id="2099670"/>
    <lineage>
        <taxon>Bacteria</taxon>
        <taxon>Candidatus Dojkabacteria</taxon>
    </lineage>
</organism>
<dbReference type="InterPro" id="IPR016181">
    <property type="entry name" value="Acyl_CoA_acyltransferase"/>
</dbReference>
<dbReference type="InterPro" id="IPR003447">
    <property type="entry name" value="FEMABX"/>
</dbReference>
<evidence type="ECO:0000256" key="1">
    <source>
        <dbReference type="ARBA" id="ARBA00009943"/>
    </source>
</evidence>
<evidence type="ECO:0000313" key="8">
    <source>
        <dbReference type="Proteomes" id="UP000783287"/>
    </source>
</evidence>
<name>A0A955L574_9BACT</name>
<keyword evidence="2" id="KW-0808">Transferase</keyword>
<accession>A0A955L574</accession>
<comment type="caution">
    <text evidence="7">The sequence shown here is derived from an EMBL/GenBank/DDBJ whole genome shotgun (WGS) entry which is preliminary data.</text>
</comment>
<dbReference type="EMBL" id="JAGQLK010000008">
    <property type="protein sequence ID" value="MCA9382863.1"/>
    <property type="molecule type" value="Genomic_DNA"/>
</dbReference>
<dbReference type="PANTHER" id="PTHR36174:SF1">
    <property type="entry name" value="LIPID II:GLYCINE GLYCYLTRANSFERASE"/>
    <property type="match status" value="1"/>
</dbReference>
<dbReference type="Proteomes" id="UP000783287">
    <property type="component" value="Unassembled WGS sequence"/>
</dbReference>
<keyword evidence="3" id="KW-0133">Cell shape</keyword>
<dbReference type="GO" id="GO:0016755">
    <property type="term" value="F:aminoacyltransferase activity"/>
    <property type="evidence" value="ECO:0007669"/>
    <property type="project" value="InterPro"/>
</dbReference>
<gene>
    <name evidence="7" type="ORF">KC909_00720</name>
</gene>
<dbReference type="PANTHER" id="PTHR36174">
    <property type="entry name" value="LIPID II:GLYCINE GLYCYLTRANSFERASE"/>
    <property type="match status" value="1"/>
</dbReference>
<protein>
    <submittedName>
        <fullName evidence="7">Peptidoglycan bridge formation glycyltransferase FemA/FemB family protein</fullName>
    </submittedName>
</protein>
<evidence type="ECO:0000256" key="5">
    <source>
        <dbReference type="ARBA" id="ARBA00023315"/>
    </source>
</evidence>
<dbReference type="GO" id="GO:0071555">
    <property type="term" value="P:cell wall organization"/>
    <property type="evidence" value="ECO:0007669"/>
    <property type="project" value="UniProtKB-KW"/>
</dbReference>
<evidence type="ECO:0000256" key="2">
    <source>
        <dbReference type="ARBA" id="ARBA00022679"/>
    </source>
</evidence>
<evidence type="ECO:0000256" key="6">
    <source>
        <dbReference type="ARBA" id="ARBA00023316"/>
    </source>
</evidence>
<dbReference type="Pfam" id="PF02388">
    <property type="entry name" value="FemAB"/>
    <property type="match status" value="2"/>
</dbReference>
<dbReference type="Gene3D" id="3.40.630.30">
    <property type="match status" value="2"/>
</dbReference>